<keyword evidence="2" id="KW-1185">Reference proteome</keyword>
<dbReference type="Proteomes" id="UP000504634">
    <property type="component" value="Unplaced"/>
</dbReference>
<dbReference type="RefSeq" id="XP_030371133.1">
    <property type="nucleotide sequence ID" value="XM_030515273.1"/>
</dbReference>
<evidence type="ECO:0000313" key="2">
    <source>
        <dbReference type="Proteomes" id="UP000504634"/>
    </source>
</evidence>
<proteinExistence type="predicted"/>
<dbReference type="RefSeq" id="XP_030371131.1">
    <property type="nucleotide sequence ID" value="XM_030515271.1"/>
</dbReference>
<evidence type="ECO:0000313" key="4">
    <source>
        <dbReference type="RefSeq" id="XP_030371133.1"/>
    </source>
</evidence>
<gene>
    <name evidence="3 4" type="primary">LOC115621581</name>
</gene>
<accession>A0A6J2T2I2</accession>
<evidence type="ECO:0000313" key="3">
    <source>
        <dbReference type="RefSeq" id="XP_030371131.1"/>
    </source>
</evidence>
<organism evidence="2 3">
    <name type="scientific">Drosophila lebanonensis</name>
    <name type="common">Fruit fly</name>
    <name type="synonym">Scaptodrosophila lebanonensis</name>
    <dbReference type="NCBI Taxonomy" id="7225"/>
    <lineage>
        <taxon>Eukaryota</taxon>
        <taxon>Metazoa</taxon>
        <taxon>Ecdysozoa</taxon>
        <taxon>Arthropoda</taxon>
        <taxon>Hexapoda</taxon>
        <taxon>Insecta</taxon>
        <taxon>Pterygota</taxon>
        <taxon>Neoptera</taxon>
        <taxon>Endopterygota</taxon>
        <taxon>Diptera</taxon>
        <taxon>Brachycera</taxon>
        <taxon>Muscomorpha</taxon>
        <taxon>Ephydroidea</taxon>
        <taxon>Drosophilidae</taxon>
        <taxon>Scaptodrosophila</taxon>
    </lineage>
</organism>
<keyword evidence="1" id="KW-0812">Transmembrane</keyword>
<protein>
    <submittedName>
        <fullName evidence="3 4">Uncharacterized protein LOC115621581</fullName>
    </submittedName>
</protein>
<feature type="transmembrane region" description="Helical" evidence="1">
    <location>
        <begin position="81"/>
        <end position="107"/>
    </location>
</feature>
<feature type="transmembrane region" description="Helical" evidence="1">
    <location>
        <begin position="21"/>
        <end position="41"/>
    </location>
</feature>
<feature type="transmembrane region" description="Helical" evidence="1">
    <location>
        <begin position="53"/>
        <end position="74"/>
    </location>
</feature>
<keyword evidence="1" id="KW-0472">Membrane</keyword>
<name>A0A6J2T2I2_DROLE</name>
<evidence type="ECO:0000256" key="1">
    <source>
        <dbReference type="SAM" id="Phobius"/>
    </source>
</evidence>
<sequence>MCIIVDHCCCTSCNASLRFGCIFYVIWAIVWRILLMASTFMPHESTDYSSANISLIVVNVICLIGPICLLIGLFKDIKVLVVVSIVVTYLVVAFYLINFLVGPIIILRSSSEMSTGAGVASYIFIFLAICCPLCAFEVYMAIVQYSYLKTEM</sequence>
<dbReference type="AlphaFoldDB" id="A0A6J2T2I2"/>
<reference evidence="3 4" key="1">
    <citation type="submission" date="2025-04" db="UniProtKB">
        <authorList>
            <consortium name="RefSeq"/>
        </authorList>
    </citation>
    <scope>IDENTIFICATION</scope>
    <source>
        <strain evidence="3 4">11010-0011.00</strain>
        <tissue evidence="3 4">Whole body</tissue>
    </source>
</reference>
<dbReference type="GeneID" id="115621581"/>
<feature type="transmembrane region" description="Helical" evidence="1">
    <location>
        <begin position="119"/>
        <end position="142"/>
    </location>
</feature>
<keyword evidence="1" id="KW-1133">Transmembrane helix</keyword>